<feature type="compositionally biased region" description="Basic and acidic residues" evidence="1">
    <location>
        <begin position="25"/>
        <end position="35"/>
    </location>
</feature>
<evidence type="ECO:0000256" key="1">
    <source>
        <dbReference type="SAM" id="MobiDB-lite"/>
    </source>
</evidence>
<evidence type="ECO:0000313" key="2">
    <source>
        <dbReference type="EMBL" id="VFQ60545.1"/>
    </source>
</evidence>
<organism evidence="2 3">
    <name type="scientific">Cuscuta campestris</name>
    <dbReference type="NCBI Taxonomy" id="132261"/>
    <lineage>
        <taxon>Eukaryota</taxon>
        <taxon>Viridiplantae</taxon>
        <taxon>Streptophyta</taxon>
        <taxon>Embryophyta</taxon>
        <taxon>Tracheophyta</taxon>
        <taxon>Spermatophyta</taxon>
        <taxon>Magnoliopsida</taxon>
        <taxon>eudicotyledons</taxon>
        <taxon>Gunneridae</taxon>
        <taxon>Pentapetalae</taxon>
        <taxon>asterids</taxon>
        <taxon>lamiids</taxon>
        <taxon>Solanales</taxon>
        <taxon>Convolvulaceae</taxon>
        <taxon>Cuscuteae</taxon>
        <taxon>Cuscuta</taxon>
        <taxon>Cuscuta subgen. Grammica</taxon>
        <taxon>Cuscuta sect. Cleistogrammica</taxon>
    </lineage>
</organism>
<dbReference type="EMBL" id="OOIL02000115">
    <property type="protein sequence ID" value="VFQ60545.1"/>
    <property type="molecule type" value="Genomic_DNA"/>
</dbReference>
<protein>
    <submittedName>
        <fullName evidence="2">Uncharacterized protein</fullName>
    </submittedName>
</protein>
<feature type="region of interest" description="Disordered" evidence="1">
    <location>
        <begin position="1"/>
        <end position="42"/>
    </location>
</feature>
<dbReference type="Proteomes" id="UP000595140">
    <property type="component" value="Unassembled WGS sequence"/>
</dbReference>
<gene>
    <name evidence="2" type="ORF">CCAM_LOCUS2321</name>
</gene>
<sequence length="134" mass="14659">MGRGGFSSGGKGRGGGSRPACRSKASRDAEGKGKGVDSTLITSPHFGFIPLIRLSFCGLRKVFVDAPGYLTFCSQRKILMAISLNGRSLDWVEEHKGKRQEEGMIVRKPTTCSPTERQMSSWLHQLDPLTICED</sequence>
<name>A0A484K7K8_9ASTE</name>
<feature type="compositionally biased region" description="Gly residues" evidence="1">
    <location>
        <begin position="1"/>
        <end position="17"/>
    </location>
</feature>
<accession>A0A484K7K8</accession>
<proteinExistence type="predicted"/>
<dbReference type="AlphaFoldDB" id="A0A484K7K8"/>
<keyword evidence="3" id="KW-1185">Reference proteome</keyword>
<reference evidence="2 3" key="1">
    <citation type="submission" date="2018-04" db="EMBL/GenBank/DDBJ databases">
        <authorList>
            <person name="Vogel A."/>
        </authorList>
    </citation>
    <scope>NUCLEOTIDE SEQUENCE [LARGE SCALE GENOMIC DNA]</scope>
</reference>
<evidence type="ECO:0000313" key="3">
    <source>
        <dbReference type="Proteomes" id="UP000595140"/>
    </source>
</evidence>